<dbReference type="PANTHER" id="PTHR35374">
    <property type="entry name" value="CYCLIN-DEPENDENT KINASE 11A-LIKE"/>
    <property type="match status" value="1"/>
</dbReference>
<gene>
    <name evidence="2" type="ORF">MEUPH1_LOCUS29527</name>
</gene>
<evidence type="ECO:0000313" key="2">
    <source>
        <dbReference type="EMBL" id="CAI6376116.1"/>
    </source>
</evidence>
<comment type="caution">
    <text evidence="2">The sequence shown here is derived from an EMBL/GenBank/DDBJ whole genome shotgun (WGS) entry which is preliminary data.</text>
</comment>
<keyword evidence="3" id="KW-1185">Reference proteome</keyword>
<sequence>MHSLQFRTISSMSLSILGHHDIILNGNRYKGTQCLWRLLTHVDPTKPEVYTDDDFNNYKNILIETDYIYHNNDISTGRAKSSGGAKYIGSNDLEKKLIWKEIKEINEKKETTDKKKINKKKENNEIGEGLKKYREDRIEYRYISNVNQVIYNLQFISAEERALNNNFKNEKLGIVHLFKSIMENLIDTPESIEYLLKYVTCLPKEVKISKGKIIKRTLYRLFSTVKTCPRKTVITSLKSGFRVKIPIIKCIENNISKKMSYPFYIKVISKKDTAN</sequence>
<dbReference type="PANTHER" id="PTHR35374:SF1">
    <property type="entry name" value="PROTEIN KINASE DOMAIN-CONTAINING PROTEIN"/>
    <property type="match status" value="1"/>
</dbReference>
<proteinExistence type="predicted"/>
<evidence type="ECO:0000313" key="3">
    <source>
        <dbReference type="Proteomes" id="UP001160148"/>
    </source>
</evidence>
<name>A0AAV0Y9J2_9HEMI</name>
<protein>
    <recommendedName>
        <fullName evidence="1">DUF8207 domain-containing protein</fullName>
    </recommendedName>
</protein>
<dbReference type="EMBL" id="CARXXK010001428">
    <property type="protein sequence ID" value="CAI6376116.1"/>
    <property type="molecule type" value="Genomic_DNA"/>
</dbReference>
<dbReference type="InterPro" id="IPR058520">
    <property type="entry name" value="DUF8207"/>
</dbReference>
<dbReference type="AlphaFoldDB" id="A0AAV0Y9J2"/>
<reference evidence="2 3" key="1">
    <citation type="submission" date="2023-01" db="EMBL/GenBank/DDBJ databases">
        <authorList>
            <person name="Whitehead M."/>
        </authorList>
    </citation>
    <scope>NUCLEOTIDE SEQUENCE [LARGE SCALE GENOMIC DNA]</scope>
</reference>
<dbReference type="Pfam" id="PF26634">
    <property type="entry name" value="DUF8207"/>
    <property type="match status" value="1"/>
</dbReference>
<evidence type="ECO:0000259" key="1">
    <source>
        <dbReference type="Pfam" id="PF26634"/>
    </source>
</evidence>
<dbReference type="Proteomes" id="UP001160148">
    <property type="component" value="Unassembled WGS sequence"/>
</dbReference>
<organism evidence="2 3">
    <name type="scientific">Macrosiphum euphorbiae</name>
    <name type="common">potato aphid</name>
    <dbReference type="NCBI Taxonomy" id="13131"/>
    <lineage>
        <taxon>Eukaryota</taxon>
        <taxon>Metazoa</taxon>
        <taxon>Ecdysozoa</taxon>
        <taxon>Arthropoda</taxon>
        <taxon>Hexapoda</taxon>
        <taxon>Insecta</taxon>
        <taxon>Pterygota</taxon>
        <taxon>Neoptera</taxon>
        <taxon>Paraneoptera</taxon>
        <taxon>Hemiptera</taxon>
        <taxon>Sternorrhyncha</taxon>
        <taxon>Aphidomorpha</taxon>
        <taxon>Aphidoidea</taxon>
        <taxon>Aphididae</taxon>
        <taxon>Macrosiphini</taxon>
        <taxon>Macrosiphum</taxon>
    </lineage>
</organism>
<accession>A0AAV0Y9J2</accession>
<feature type="domain" description="DUF8207" evidence="1">
    <location>
        <begin position="14"/>
        <end position="88"/>
    </location>
</feature>